<dbReference type="Proteomes" id="UP000241890">
    <property type="component" value="Unassembled WGS sequence"/>
</dbReference>
<accession>A0A2R5GXT1</accession>
<keyword evidence="4" id="KW-1185">Reference proteome</keyword>
<dbReference type="AlphaFoldDB" id="A0A2R5GXT1"/>
<sequence>MADAVLGQRRGSVNVTAALGEKAEECVRNLRRELDAQMYTREPVDEAWLEIAHADPDSGELSVLKSGKKHRKLVRRVHALGADDSPRFFVGVTRTSPKSTFFRTFVLRWVGLENGGFNLRRLAYGLAFQSIQRQLAEIMSADLVLDDVTDATDLSRKALARLQGRQRRIDGSAVSTMGRLNVELNEQDFIARNQDLADTFNLIRQDMSSENLTWMIIGYHHPRSRRRGSTLTQQQQQQQLLMRQQEASDEDDEDDRDEDLSEDDDLEDGDNGSYGPDSGYSSQSAASAPLALPVLIASGGGGIEAFDPESGGILNTINFRPGWLYWIYARVEVDAIEGTGRFRAGSHANGQESGRSRARSDSATGEGNTMAPVAGGCKFLLITFHEGEAKPAMSLRLNEHHKLISDLFKHHVHLEATSLADLTEESVAHRLLATTDGNRIVLTVNVGSGSGSTLRRMEDNESMSAPLLIRISPHAPLSELKRRIAKSYKCSPDSVLIMRVTRKANRDVISALISSTAHARSESDLDEAFRKASSNVEVNPLEGDAETLTDMGLVSGEELYVKLIKEGSKRDSRRAVKRMGEIPLVDRRRVAVQQFLQMRQQRSRMPLFTSMRDMGFASDDEDEDDDDEEEDEEVDTFDTEEDLGVGDGDSDMLDATAELKKVSSPTESNVATGNGSDKATLEDKSNKNLERLRKKAEQIGASFIDDEDLVVMENAVLGDGRTARVLKGVLLCKLDRMNPITQVGRKNSRAMSSSNWAQFRKESTMARAEDTSALMDAAAGLSLDDQDGEYLAVPVAVKRFTAKRVTDEVYTAFLEEITVLGRLQHECIVQILGVYIDTTTRREEGDENRPLLMICYEYMPRGSLASLRKTDLWLDVQYPYKILMARNVARGLRYLHEECVPPVAHRDLKSDNLLVDEDISIKIGDFGNSTDIKGPLTGKMGTAGWTAPEILENGAYDKRCDIFSFGVILWEFVTSEPNPLWGVPEDRYLSALRNKTSVFELPADMDPVYANLVKDCMSYDPEDRPTASEIVETLECALQRAYNSS</sequence>
<name>A0A2R5GXT1_9STRA</name>
<comment type="caution">
    <text evidence="3">The sequence shown here is derived from an EMBL/GenBank/DDBJ whole genome shotgun (WGS) entry which is preliminary data.</text>
</comment>
<dbReference type="Pfam" id="PF07714">
    <property type="entry name" value="PK_Tyr_Ser-Thr"/>
    <property type="match status" value="1"/>
</dbReference>
<evidence type="ECO:0000313" key="4">
    <source>
        <dbReference type="Proteomes" id="UP000241890"/>
    </source>
</evidence>
<organism evidence="3 4">
    <name type="scientific">Hondaea fermentalgiana</name>
    <dbReference type="NCBI Taxonomy" id="2315210"/>
    <lineage>
        <taxon>Eukaryota</taxon>
        <taxon>Sar</taxon>
        <taxon>Stramenopiles</taxon>
        <taxon>Bigyra</taxon>
        <taxon>Labyrinthulomycetes</taxon>
        <taxon>Thraustochytrida</taxon>
        <taxon>Thraustochytriidae</taxon>
        <taxon>Hondaea</taxon>
    </lineage>
</organism>
<dbReference type="SUPFAM" id="SSF56112">
    <property type="entry name" value="Protein kinase-like (PK-like)"/>
    <property type="match status" value="1"/>
</dbReference>
<dbReference type="InterPro" id="IPR008271">
    <property type="entry name" value="Ser/Thr_kinase_AS"/>
</dbReference>
<feature type="compositionally biased region" description="Acidic residues" evidence="1">
    <location>
        <begin position="618"/>
        <end position="652"/>
    </location>
</feature>
<dbReference type="InterPro" id="IPR011009">
    <property type="entry name" value="Kinase-like_dom_sf"/>
</dbReference>
<gene>
    <name evidence="3" type="ORF">FCC1311_097362</name>
</gene>
<evidence type="ECO:0000256" key="1">
    <source>
        <dbReference type="SAM" id="MobiDB-lite"/>
    </source>
</evidence>
<dbReference type="PROSITE" id="PS00108">
    <property type="entry name" value="PROTEIN_KINASE_ST"/>
    <property type="match status" value="1"/>
</dbReference>
<dbReference type="OrthoDB" id="4062651at2759"/>
<feature type="compositionally biased region" description="Low complexity" evidence="1">
    <location>
        <begin position="229"/>
        <end position="245"/>
    </location>
</feature>
<keyword evidence="3" id="KW-0418">Kinase</keyword>
<feature type="domain" description="Protein kinase" evidence="2">
    <location>
        <begin position="711"/>
        <end position="1038"/>
    </location>
</feature>
<dbReference type="EMBL" id="BEYU01000160">
    <property type="protein sequence ID" value="GBG33513.1"/>
    <property type="molecule type" value="Genomic_DNA"/>
</dbReference>
<dbReference type="GO" id="GO:0005524">
    <property type="term" value="F:ATP binding"/>
    <property type="evidence" value="ECO:0007669"/>
    <property type="project" value="InterPro"/>
</dbReference>
<evidence type="ECO:0000259" key="2">
    <source>
        <dbReference type="PROSITE" id="PS50011"/>
    </source>
</evidence>
<dbReference type="InParanoid" id="A0A2R5GXT1"/>
<dbReference type="InterPro" id="IPR001245">
    <property type="entry name" value="Ser-Thr/Tyr_kinase_cat_dom"/>
</dbReference>
<dbReference type="SMART" id="SM00220">
    <property type="entry name" value="S_TKc"/>
    <property type="match status" value="1"/>
</dbReference>
<feature type="region of interest" description="Disordered" evidence="1">
    <location>
        <begin position="225"/>
        <end position="284"/>
    </location>
</feature>
<dbReference type="PANTHER" id="PTHR44329">
    <property type="entry name" value="SERINE/THREONINE-PROTEIN KINASE TNNI3K-RELATED"/>
    <property type="match status" value="1"/>
</dbReference>
<dbReference type="GO" id="GO:0004674">
    <property type="term" value="F:protein serine/threonine kinase activity"/>
    <property type="evidence" value="ECO:0007669"/>
    <property type="project" value="TreeGrafter"/>
</dbReference>
<dbReference type="InterPro" id="IPR000719">
    <property type="entry name" value="Prot_kinase_dom"/>
</dbReference>
<feature type="region of interest" description="Disordered" evidence="1">
    <location>
        <begin position="342"/>
        <end position="369"/>
    </location>
</feature>
<feature type="region of interest" description="Disordered" evidence="1">
    <location>
        <begin position="615"/>
        <end position="684"/>
    </location>
</feature>
<protein>
    <submittedName>
        <fullName evidence="3">Protein kinase, putative</fullName>
    </submittedName>
</protein>
<dbReference type="Gene3D" id="1.10.510.10">
    <property type="entry name" value="Transferase(Phosphotransferase) domain 1"/>
    <property type="match status" value="1"/>
</dbReference>
<reference evidence="3 4" key="1">
    <citation type="submission" date="2017-12" db="EMBL/GenBank/DDBJ databases">
        <title>Sequencing, de novo assembly and annotation of complete genome of a new Thraustochytrid species, strain FCC1311.</title>
        <authorList>
            <person name="Sedici K."/>
            <person name="Godart F."/>
            <person name="Aiese Cigliano R."/>
            <person name="Sanseverino W."/>
            <person name="Barakat M."/>
            <person name="Ortet P."/>
            <person name="Marechal E."/>
            <person name="Cagnac O."/>
            <person name="Amato A."/>
        </authorList>
    </citation>
    <scope>NUCLEOTIDE SEQUENCE [LARGE SCALE GENOMIC DNA]</scope>
</reference>
<evidence type="ECO:0000313" key="3">
    <source>
        <dbReference type="EMBL" id="GBG33513.1"/>
    </source>
</evidence>
<proteinExistence type="predicted"/>
<dbReference type="PROSITE" id="PS50011">
    <property type="entry name" value="PROTEIN_KINASE_DOM"/>
    <property type="match status" value="1"/>
</dbReference>
<keyword evidence="3" id="KW-0808">Transferase</keyword>
<feature type="compositionally biased region" description="Acidic residues" evidence="1">
    <location>
        <begin position="247"/>
        <end position="270"/>
    </location>
</feature>
<dbReference type="InterPro" id="IPR051681">
    <property type="entry name" value="Ser/Thr_Kinases-Pseudokinases"/>
</dbReference>
<feature type="compositionally biased region" description="Polar residues" evidence="1">
    <location>
        <begin position="663"/>
        <end position="677"/>
    </location>
</feature>